<dbReference type="RefSeq" id="WP_170017121.1">
    <property type="nucleotide sequence ID" value="NZ_JADBHR010000021.1"/>
</dbReference>
<gene>
    <name evidence="3" type="ORF">CCAL9337_08565</name>
</gene>
<comment type="caution">
    <text evidence="3">The sequence shown here is derived from an EMBL/GenBank/DDBJ whole genome shotgun (WGS) entry which is preliminary data.</text>
</comment>
<sequence length="1155" mass="125424">MNARSFLGQDKINELTSQGLTPLQIKEYAKKEYFKSQNLGIDGKPIPSAPIVSNKPKAPDGFVENAIAVAKDFGEGVKSFGKGVKRTANSIWEDSVFGDYGTGASDADKIKSDIARAQNTQGLIKTLAQSDESRAANNERLAQTYDKLAKDRGYDLGAIIEGDKIYFGKTGENGQIHTLDATPNFTNQISANKGEIMGGAAGALLPGGVPVKMLSSALGSGAGAGIDYANRAENINEKIDPQALLMRALEGASDDLAAGGALMGVGAGAKVLKEPAKIVANKGLDLASKLSDFGIVGVAKDTIKGLPSANVSGAKNIAKAIAGDEAELMQQNAKNVGGYNVDNGNFTDIRVLNKPINFIKEHLASTAQKLKLDDVSNAINNAKGVNAAQSELVDLSLSDSKMTGRVINALRGDATGQGARNLADLAQSDVNAVREVLPKGVKGELSQNFKDYYARVGDDFGRAEQEISQAMQGKTTTLNANAIDEAKSAMLKGMNTFDAKSPEASQLIESLETLKDIPLSFDELRKLKTDFNQYAQRIFNKNPSYNTIIDTASVGKVIDNAIDNLIGDSGLKSYYKEALNKYSAMKNLQDNPLLKKIIDGNASSDEILKAVFDAEKSQADVLHAFTKELNKDELAKFETELLTALFDSRIATRGKLNPTELLDGIGLKEDLQKINFKSKEAQDIKDALINLANARGDFATIFNHIEKEFIAPSRPRPGIAQTPEGMLKSVAINKLKQSVFKYIGKWGDDGAFEYHLKEGFKALKANQDLGYFKQAVKRSGASDEMAEAMTKAVKDELGGRIQEASRLNEEHIKQIVKDVSKNKEWALKLDPKADILGVVRDFSKPIKTPIFESKISFVKMLNHLADKSDFERRIEYINLVKPTLEDPLFIVKDGDRYRFVKTFVDSKDKVVKFLSVVEDDKGNFIGITATPIKNTDLKNILKGDIVWGGNAPTSQGVPQTAKRLDADRNIIPQSEIKSKKSLKSATKEIKDNPTHFFKNNNDDMALIAKQLNNGKIGKIAVVKESGKIGHLSKSTNKKELERLKDVNNRELGVGAPHPTLQRTDNNQVRLTAGEKSRSLATNSIIPQSKAKGKASLESEAKERVSNAISKMDDNPKIGEIMQKTLESKDISVSSKVSILNASIKKIKENLKKKGS</sequence>
<proteinExistence type="predicted"/>
<evidence type="ECO:0000259" key="2">
    <source>
        <dbReference type="Pfam" id="PF18810"/>
    </source>
</evidence>
<evidence type="ECO:0000313" key="3">
    <source>
        <dbReference type="EMBL" id="MBE3608770.1"/>
    </source>
</evidence>
<dbReference type="Proteomes" id="UP000650616">
    <property type="component" value="Unassembled WGS sequence"/>
</dbReference>
<organism evidence="3 4">
    <name type="scientific">Campylobacter californiensis</name>
    <dbReference type="NCBI Taxonomy" id="1032243"/>
    <lineage>
        <taxon>Bacteria</taxon>
        <taxon>Pseudomonadati</taxon>
        <taxon>Campylobacterota</taxon>
        <taxon>Epsilonproteobacteria</taxon>
        <taxon>Campylobacterales</taxon>
        <taxon>Campylobacteraceae</taxon>
        <taxon>Campylobacter</taxon>
    </lineage>
</organism>
<reference evidence="3 4" key="1">
    <citation type="submission" date="2015-08" db="EMBL/GenBank/DDBJ databases">
        <title>Comparative genomics of the Campylobacter concisus group.</title>
        <authorList>
            <person name="Yee E."/>
            <person name="Chapman M.H."/>
            <person name="Huynh S."/>
            <person name="Bono J.L."/>
            <person name="On S.L."/>
            <person name="St Leger J."/>
            <person name="Foster G."/>
            <person name="Parker C.T."/>
            <person name="Miller W.G."/>
        </authorList>
    </citation>
    <scope>NUCLEOTIDE SEQUENCE [LARGE SCALE GENOMIC DNA]</scope>
    <source>
        <strain evidence="3 4">RM9337</strain>
    </source>
</reference>
<feature type="domain" description="Phage-Barnase-EndoU-ColicinE5/D-RelE like nuclease 2" evidence="2">
    <location>
        <begin position="855"/>
        <end position="947"/>
    </location>
</feature>
<keyword evidence="4" id="KW-1185">Reference proteome</keyword>
<evidence type="ECO:0000256" key="1">
    <source>
        <dbReference type="SAM" id="MobiDB-lite"/>
    </source>
</evidence>
<evidence type="ECO:0000313" key="4">
    <source>
        <dbReference type="Proteomes" id="UP000650616"/>
    </source>
</evidence>
<dbReference type="Pfam" id="PF18810">
    <property type="entry name" value="PBECR2"/>
    <property type="match status" value="1"/>
</dbReference>
<dbReference type="EMBL" id="LIWG01000013">
    <property type="protein sequence ID" value="MBE3608770.1"/>
    <property type="molecule type" value="Genomic_DNA"/>
</dbReference>
<dbReference type="InterPro" id="IPR041110">
    <property type="entry name" value="PBECR2"/>
</dbReference>
<accession>A0AAW3ZZ13</accession>
<feature type="region of interest" description="Disordered" evidence="1">
    <location>
        <begin position="1090"/>
        <end position="1115"/>
    </location>
</feature>
<feature type="compositionally biased region" description="Basic and acidic residues" evidence="1">
    <location>
        <begin position="1094"/>
        <end position="1115"/>
    </location>
</feature>
<name>A0AAW3ZZ13_9BACT</name>
<protein>
    <recommendedName>
        <fullName evidence="2">Phage-Barnase-EndoU-ColicinE5/D-RelE like nuclease 2 domain-containing protein</fullName>
    </recommendedName>
</protein>
<dbReference type="AlphaFoldDB" id="A0AAW3ZZ13"/>